<dbReference type="GO" id="GO:0030313">
    <property type="term" value="C:cell envelope"/>
    <property type="evidence" value="ECO:0007669"/>
    <property type="project" value="TreeGrafter"/>
</dbReference>
<reference evidence="4 5" key="1">
    <citation type="submission" date="2020-08" db="EMBL/GenBank/DDBJ databases">
        <title>Genomic Encyclopedia of Type Strains, Phase IV (KMG-IV): sequencing the most valuable type-strain genomes for metagenomic binning, comparative biology and taxonomic classification.</title>
        <authorList>
            <person name="Goeker M."/>
        </authorList>
    </citation>
    <scope>NUCLEOTIDE SEQUENCE [LARGE SCALE GENOMIC DNA]</scope>
    <source>
        <strain evidence="4 5">DSM 101730</strain>
    </source>
</reference>
<comment type="caution">
    <text evidence="4">The sequence shown here is derived from an EMBL/GenBank/DDBJ whole genome shotgun (WGS) entry which is preliminary data.</text>
</comment>
<dbReference type="InterPro" id="IPR051909">
    <property type="entry name" value="MFP_Cation_Efflux"/>
</dbReference>
<organism evidence="4 5">
    <name type="scientific">Amaricoccus macauensis</name>
    <dbReference type="NCBI Taxonomy" id="57001"/>
    <lineage>
        <taxon>Bacteria</taxon>
        <taxon>Pseudomonadati</taxon>
        <taxon>Pseudomonadota</taxon>
        <taxon>Alphaproteobacteria</taxon>
        <taxon>Rhodobacterales</taxon>
        <taxon>Paracoccaceae</taxon>
        <taxon>Amaricoccus</taxon>
    </lineage>
</organism>
<dbReference type="GO" id="GO:0015679">
    <property type="term" value="P:plasma membrane copper ion transport"/>
    <property type="evidence" value="ECO:0007669"/>
    <property type="project" value="TreeGrafter"/>
</dbReference>
<dbReference type="EMBL" id="JACHFM010000002">
    <property type="protein sequence ID" value="MBB5222802.1"/>
    <property type="molecule type" value="Genomic_DNA"/>
</dbReference>
<dbReference type="PANTHER" id="PTHR30097:SF4">
    <property type="entry name" value="SLR6042 PROTEIN"/>
    <property type="match status" value="1"/>
</dbReference>
<evidence type="ECO:0000256" key="3">
    <source>
        <dbReference type="SAM" id="SignalP"/>
    </source>
</evidence>
<dbReference type="Gene3D" id="2.40.420.20">
    <property type="match status" value="1"/>
</dbReference>
<proteinExistence type="predicted"/>
<evidence type="ECO:0000256" key="2">
    <source>
        <dbReference type="SAM" id="MobiDB-lite"/>
    </source>
</evidence>
<gene>
    <name evidence="4" type="ORF">HNP73_002738</name>
</gene>
<dbReference type="GO" id="GO:0060003">
    <property type="term" value="P:copper ion export"/>
    <property type="evidence" value="ECO:0007669"/>
    <property type="project" value="TreeGrafter"/>
</dbReference>
<evidence type="ECO:0000313" key="5">
    <source>
        <dbReference type="Proteomes" id="UP000549457"/>
    </source>
</evidence>
<feature type="compositionally biased region" description="Low complexity" evidence="2">
    <location>
        <begin position="279"/>
        <end position="295"/>
    </location>
</feature>
<feature type="region of interest" description="Disordered" evidence="2">
    <location>
        <begin position="276"/>
        <end position="370"/>
    </location>
</feature>
<protein>
    <submittedName>
        <fullName evidence="4">Multidrug efflux pump subunit AcrA (Membrane-fusion protein)</fullName>
    </submittedName>
</protein>
<feature type="chain" id="PRO_5032415329" evidence="3">
    <location>
        <begin position="40"/>
        <end position="513"/>
    </location>
</feature>
<dbReference type="Proteomes" id="UP000549457">
    <property type="component" value="Unassembled WGS sequence"/>
</dbReference>
<evidence type="ECO:0000256" key="1">
    <source>
        <dbReference type="ARBA" id="ARBA00022448"/>
    </source>
</evidence>
<accession>A0A840SUI1</accession>
<keyword evidence="3" id="KW-0732">Signal</keyword>
<keyword evidence="1" id="KW-0813">Transport</keyword>
<keyword evidence="5" id="KW-1185">Reference proteome</keyword>
<evidence type="ECO:0000313" key="4">
    <source>
        <dbReference type="EMBL" id="MBB5222802.1"/>
    </source>
</evidence>
<dbReference type="Gene3D" id="2.40.50.100">
    <property type="match status" value="1"/>
</dbReference>
<dbReference type="AlphaFoldDB" id="A0A840SUI1"/>
<name>A0A840SUI1_9RHOB</name>
<dbReference type="PANTHER" id="PTHR30097">
    <property type="entry name" value="CATION EFFLUX SYSTEM PROTEIN CUSB"/>
    <property type="match status" value="1"/>
</dbReference>
<sequence>MSASTEVIRNARTVRRFGISGMRLGAALAIAALVVSAAAADTATEESAAVQRAARVEVPAASSRFILTRPVGSEAPQRRIPAIGRVISDPVAITDVNAAISGQVAEVFVLPGSIVAKGDPIASVTSPDFIFTQRSYLGLLANEERLEILRGEGNLPNYLEGARDNLRWWGMTEGQIDALIESGRPVERLNLVAPDAGIVTEVLVRPGDMIDAGDRTMQNFIVLGRAVARILRADAPLTLEVTAYAAVPLGGPEARLQRPPELSVNAVTPPAEMADQNFAAPDGARPGPAGLPDAGTEWGDLGQVPDSGGSTGEVAPVDMVPLIGGSAPAPHGTSARNDPPAEAGAPADTGAESAAPPAATDEEAVPASVEAERDKVHVLLPRGGPDGGAIALPLGIVVPDIDPTTQQARALVSLKGLGHDFALGQSLPVEIVIQPSSGVWLPAEAVLGPDVVYVTTDGGYERREIEVADRTSGWLRAAEGIEPGEEVVLRGKTLLEGAYRRGSAVAAGDHHHH</sequence>
<feature type="signal peptide" evidence="3">
    <location>
        <begin position="1"/>
        <end position="39"/>
    </location>
</feature>